<reference evidence="1 2" key="1">
    <citation type="journal article" date="2016" name="Nat. Commun.">
        <title>Thousands of microbial genomes shed light on interconnected biogeochemical processes in an aquifer system.</title>
        <authorList>
            <person name="Anantharaman K."/>
            <person name="Brown C.T."/>
            <person name="Hug L.A."/>
            <person name="Sharon I."/>
            <person name="Castelle C.J."/>
            <person name="Probst A.J."/>
            <person name="Thomas B.C."/>
            <person name="Singh A."/>
            <person name="Wilkins M.J."/>
            <person name="Karaoz U."/>
            <person name="Brodie E.L."/>
            <person name="Williams K.H."/>
            <person name="Hubbard S.S."/>
            <person name="Banfield J.F."/>
        </authorList>
    </citation>
    <scope>NUCLEOTIDE SEQUENCE [LARGE SCALE GENOMIC DNA]</scope>
</reference>
<name>A0A1F6CE26_9BACT</name>
<dbReference type="EMBL" id="MFKQ01000018">
    <property type="protein sequence ID" value="OGG47257.1"/>
    <property type="molecule type" value="Genomic_DNA"/>
</dbReference>
<dbReference type="AlphaFoldDB" id="A0A1F6CE26"/>
<sequence length="236" mass="25065">MKSLIFISFYFYMSETIKAGLAGCVGALAVVALYALAAGAPGTPSGLSSGNAASPEVAALRLDFGRNLAAGNCNGVGEPVVSVTQGIQNTVDSGEAGNYWAFDDFNRTIQLWRTSEEGTYCAVVKYTGNFKGAEGETSPGNTGVLEGRERGPIQGGYLAVIAGTLLDEPLWKTRGSVGVVDYACDLDGNCPGAINWVTQYFENDYVFQYNWWGWIYRAGGNKTWVNSSNGNSGDVI</sequence>
<protein>
    <submittedName>
        <fullName evidence="1">Uncharacterized protein</fullName>
    </submittedName>
</protein>
<proteinExistence type="predicted"/>
<gene>
    <name evidence="1" type="ORF">A2671_00870</name>
</gene>
<dbReference type="Proteomes" id="UP000178344">
    <property type="component" value="Unassembled WGS sequence"/>
</dbReference>
<evidence type="ECO:0000313" key="1">
    <source>
        <dbReference type="EMBL" id="OGG47257.1"/>
    </source>
</evidence>
<accession>A0A1F6CE26</accession>
<comment type="caution">
    <text evidence="1">The sequence shown here is derived from an EMBL/GenBank/DDBJ whole genome shotgun (WGS) entry which is preliminary data.</text>
</comment>
<organism evidence="1 2">
    <name type="scientific">Candidatus Kaiserbacteria bacterium RIFCSPHIGHO2_01_FULL_49_13</name>
    <dbReference type="NCBI Taxonomy" id="1798477"/>
    <lineage>
        <taxon>Bacteria</taxon>
        <taxon>Candidatus Kaiseribacteriota</taxon>
    </lineage>
</organism>
<evidence type="ECO:0000313" key="2">
    <source>
        <dbReference type="Proteomes" id="UP000178344"/>
    </source>
</evidence>